<proteinExistence type="predicted"/>
<comment type="caution">
    <text evidence="3">The sequence shown here is derived from an EMBL/GenBank/DDBJ whole genome shotgun (WGS) entry which is preliminary data.</text>
</comment>
<dbReference type="EMBL" id="JBHTLN010000001">
    <property type="protein sequence ID" value="MFD1122129.1"/>
    <property type="molecule type" value="Genomic_DNA"/>
</dbReference>
<evidence type="ECO:0000256" key="2">
    <source>
        <dbReference type="SAM" id="SignalP"/>
    </source>
</evidence>
<evidence type="ECO:0000313" key="3">
    <source>
        <dbReference type="EMBL" id="MFD1122129.1"/>
    </source>
</evidence>
<reference evidence="4" key="1">
    <citation type="journal article" date="2019" name="Int. J. Syst. Evol. Microbiol.">
        <title>The Global Catalogue of Microorganisms (GCM) 10K type strain sequencing project: providing services to taxonomists for standard genome sequencing and annotation.</title>
        <authorList>
            <consortium name="The Broad Institute Genomics Platform"/>
            <consortium name="The Broad Institute Genome Sequencing Center for Infectious Disease"/>
            <person name="Wu L."/>
            <person name="Ma J."/>
        </authorList>
    </citation>
    <scope>NUCLEOTIDE SEQUENCE [LARGE SCALE GENOMIC DNA]</scope>
    <source>
        <strain evidence="4">CCUG 58411</strain>
    </source>
</reference>
<feature type="region of interest" description="Disordered" evidence="1">
    <location>
        <begin position="23"/>
        <end position="98"/>
    </location>
</feature>
<dbReference type="Proteomes" id="UP001597206">
    <property type="component" value="Unassembled WGS sequence"/>
</dbReference>
<sequence length="98" mass="10742">MSRLLVTLLICIFSVTTFSANAANKSRSNLKKSHITPIQKQQKPSADHSSDKPLSSESYQIQAKDTLQASPADMSPPKPTDVNYTPMPSLNDRNPISN</sequence>
<evidence type="ECO:0000256" key="1">
    <source>
        <dbReference type="SAM" id="MobiDB-lite"/>
    </source>
</evidence>
<accession>A0ABW3P822</accession>
<feature type="compositionally biased region" description="Polar residues" evidence="1">
    <location>
        <begin position="52"/>
        <end position="69"/>
    </location>
</feature>
<keyword evidence="4" id="KW-1185">Reference proteome</keyword>
<feature type="compositionally biased region" description="Polar residues" evidence="1">
    <location>
        <begin position="82"/>
        <end position="98"/>
    </location>
</feature>
<dbReference type="RefSeq" id="WP_379032049.1">
    <property type="nucleotide sequence ID" value="NZ_JBHTLN010000001.1"/>
</dbReference>
<feature type="chain" id="PRO_5046007906" evidence="2">
    <location>
        <begin position="23"/>
        <end position="98"/>
    </location>
</feature>
<evidence type="ECO:0000313" key="4">
    <source>
        <dbReference type="Proteomes" id="UP001597206"/>
    </source>
</evidence>
<gene>
    <name evidence="3" type="ORF">ACFQ2T_06410</name>
</gene>
<keyword evidence="2" id="KW-0732">Signal</keyword>
<protein>
    <submittedName>
        <fullName evidence="3">Uncharacterized protein</fullName>
    </submittedName>
</protein>
<feature type="signal peptide" evidence="2">
    <location>
        <begin position="1"/>
        <end position="22"/>
    </location>
</feature>
<organism evidence="3 4">
    <name type="scientific">Methylophilus flavus</name>
    <dbReference type="NCBI Taxonomy" id="640084"/>
    <lineage>
        <taxon>Bacteria</taxon>
        <taxon>Pseudomonadati</taxon>
        <taxon>Pseudomonadota</taxon>
        <taxon>Betaproteobacteria</taxon>
        <taxon>Nitrosomonadales</taxon>
        <taxon>Methylophilaceae</taxon>
        <taxon>Methylophilus</taxon>
    </lineage>
</organism>
<name>A0ABW3P822_9PROT</name>